<dbReference type="PANTHER" id="PTHR43320:SF2">
    <property type="entry name" value="2-DEHYDRO-3-DEOXYGLUCONOKINASE_2-DEHYDRO-3-DEOXYGALACTONOKINASE"/>
    <property type="match status" value="1"/>
</dbReference>
<keyword evidence="6" id="KW-1185">Reference proteome</keyword>
<evidence type="ECO:0000256" key="2">
    <source>
        <dbReference type="ARBA" id="ARBA00022679"/>
    </source>
</evidence>
<dbReference type="InterPro" id="IPR011611">
    <property type="entry name" value="PfkB_dom"/>
</dbReference>
<evidence type="ECO:0000313" key="6">
    <source>
        <dbReference type="Proteomes" id="UP001235840"/>
    </source>
</evidence>
<dbReference type="RefSeq" id="WP_307396494.1">
    <property type="nucleotide sequence ID" value="NZ_BAAADK010000001.1"/>
</dbReference>
<dbReference type="PROSITE" id="PS00584">
    <property type="entry name" value="PFKB_KINASES_2"/>
    <property type="match status" value="1"/>
</dbReference>
<evidence type="ECO:0000259" key="4">
    <source>
        <dbReference type="Pfam" id="PF00294"/>
    </source>
</evidence>
<dbReference type="EC" id="2.7.1.45" evidence="5"/>
<feature type="domain" description="Carbohydrate kinase PfkB" evidence="4">
    <location>
        <begin position="7"/>
        <end position="304"/>
    </location>
</feature>
<dbReference type="Gene3D" id="3.40.1190.20">
    <property type="match status" value="1"/>
</dbReference>
<dbReference type="PANTHER" id="PTHR43320">
    <property type="entry name" value="SUGAR KINASE"/>
    <property type="match status" value="1"/>
</dbReference>
<dbReference type="SUPFAM" id="SSF53613">
    <property type="entry name" value="Ribokinase-like"/>
    <property type="match status" value="1"/>
</dbReference>
<organism evidence="5 6">
    <name type="scientific">Caldalkalibacillus horti</name>
    <dbReference type="NCBI Taxonomy" id="77523"/>
    <lineage>
        <taxon>Bacteria</taxon>
        <taxon>Bacillati</taxon>
        <taxon>Bacillota</taxon>
        <taxon>Bacilli</taxon>
        <taxon>Bacillales</taxon>
        <taxon>Bacillaceae</taxon>
        <taxon>Caldalkalibacillus</taxon>
    </lineage>
</organism>
<name>A0ABT9W3U5_9BACI</name>
<dbReference type="Proteomes" id="UP001235840">
    <property type="component" value="Unassembled WGS sequence"/>
</dbReference>
<comment type="similarity">
    <text evidence="1">Belongs to the carbohydrate kinase PfkB family.</text>
</comment>
<dbReference type="Pfam" id="PF00294">
    <property type="entry name" value="PfkB"/>
    <property type="match status" value="1"/>
</dbReference>
<keyword evidence="3" id="KW-0418">Kinase</keyword>
<dbReference type="InterPro" id="IPR029056">
    <property type="entry name" value="Ribokinase-like"/>
</dbReference>
<dbReference type="GO" id="GO:0008673">
    <property type="term" value="F:2-dehydro-3-deoxygluconokinase activity"/>
    <property type="evidence" value="ECO:0007669"/>
    <property type="project" value="UniProtKB-EC"/>
</dbReference>
<dbReference type="CDD" id="cd01166">
    <property type="entry name" value="KdgK"/>
    <property type="match status" value="1"/>
</dbReference>
<evidence type="ECO:0000313" key="5">
    <source>
        <dbReference type="EMBL" id="MDQ0167520.1"/>
    </source>
</evidence>
<proteinExistence type="inferred from homology"/>
<accession>A0ABT9W3U5</accession>
<evidence type="ECO:0000256" key="1">
    <source>
        <dbReference type="ARBA" id="ARBA00010688"/>
    </source>
</evidence>
<dbReference type="InterPro" id="IPR052700">
    <property type="entry name" value="Carb_kinase_PfkB-like"/>
</dbReference>
<dbReference type="EMBL" id="JAUSTY010000016">
    <property type="protein sequence ID" value="MDQ0167520.1"/>
    <property type="molecule type" value="Genomic_DNA"/>
</dbReference>
<protein>
    <submittedName>
        <fullName evidence="5">2-dehydro-3-deoxygluconokinase</fullName>
        <ecNumber evidence="5">2.7.1.45</ecNumber>
    </submittedName>
</protein>
<comment type="caution">
    <text evidence="5">The sequence shown here is derived from an EMBL/GenBank/DDBJ whole genome shotgun (WGS) entry which is preliminary data.</text>
</comment>
<dbReference type="InterPro" id="IPR002173">
    <property type="entry name" value="Carboh/pur_kinase_PfkB_CS"/>
</dbReference>
<evidence type="ECO:0000256" key="3">
    <source>
        <dbReference type="ARBA" id="ARBA00022777"/>
    </source>
</evidence>
<reference evidence="5 6" key="1">
    <citation type="submission" date="2023-07" db="EMBL/GenBank/DDBJ databases">
        <title>Genomic Encyclopedia of Type Strains, Phase IV (KMG-IV): sequencing the most valuable type-strain genomes for metagenomic binning, comparative biology and taxonomic classification.</title>
        <authorList>
            <person name="Goeker M."/>
        </authorList>
    </citation>
    <scope>NUCLEOTIDE SEQUENCE [LARGE SCALE GENOMIC DNA]</scope>
    <source>
        <strain evidence="5 6">DSM 12751</strain>
    </source>
</reference>
<gene>
    <name evidence="5" type="ORF">J2S11_003445</name>
</gene>
<sequence length="321" mass="35578">MSKRELDVITIGDGMITMNPKAKGPMRFVQEFERKIGGAELNFALGCARLGLEAGWISRLGNDEFGKHIYNTMRGEGVNVSQVELVDGYPTSLNFKEIMEDGSGRTFYYRKSSPTSTMTPDSIDPEFIKQAKILHVSGVFPSIDPQNVEIIRRAIEVAKENEVLVSFDPNIRLKMWSKDRAREVLRSFLPYVDIILTGQDEAEILIGVSDTKSIIKTFQEEFNIQYIAIKNGAEGAVGAKGSEVIELPAFPPRKVVDTVGAGDGFDAGFIYGVTQGWTLEKILTFANMVGSMVVSVMGDNEGLPYYEEVLAQLGEREIIDR</sequence>
<keyword evidence="2 5" id="KW-0808">Transferase</keyword>